<feature type="domain" description="YdhG-like" evidence="1">
    <location>
        <begin position="22"/>
        <end position="128"/>
    </location>
</feature>
<accession>A0ABY8EX99</accession>
<dbReference type="InterPro" id="IPR014922">
    <property type="entry name" value="YdhG-like"/>
</dbReference>
<evidence type="ECO:0000313" key="3">
    <source>
        <dbReference type="Proteomes" id="UP001209803"/>
    </source>
</evidence>
<evidence type="ECO:0000313" key="2">
    <source>
        <dbReference type="EMBL" id="WFE87539.1"/>
    </source>
</evidence>
<dbReference type="SUPFAM" id="SSF159888">
    <property type="entry name" value="YdhG-like"/>
    <property type="match status" value="1"/>
</dbReference>
<proteinExistence type="predicted"/>
<dbReference type="EMBL" id="CP120863">
    <property type="protein sequence ID" value="WFE87539.1"/>
    <property type="molecule type" value="Genomic_DNA"/>
</dbReference>
<sequence length="143" mass="15975">MSKMQDNPDVLSVIDGYSDEVRAAILKLRTLIVETANSSDAVGTLEETLKWGQPSYLTIRPKSGTTVRIDRDTSDAGDYALYVNCQSSLVSEWRGLFPDMTFGGDRSVHFRLDTALPEDDVRQMILMALTYHANKNKRKTALS</sequence>
<protein>
    <submittedName>
        <fullName evidence="2">DUF1801 domain-containing protein</fullName>
    </submittedName>
</protein>
<dbReference type="Pfam" id="PF08818">
    <property type="entry name" value="DUF1801"/>
    <property type="match status" value="1"/>
</dbReference>
<organism evidence="2 3">
    <name type="scientific">Roseibium porphyridii</name>
    <dbReference type="NCBI Taxonomy" id="2866279"/>
    <lineage>
        <taxon>Bacteria</taxon>
        <taxon>Pseudomonadati</taxon>
        <taxon>Pseudomonadota</taxon>
        <taxon>Alphaproteobacteria</taxon>
        <taxon>Hyphomicrobiales</taxon>
        <taxon>Stappiaceae</taxon>
        <taxon>Roseibium</taxon>
    </lineage>
</organism>
<reference evidence="2 3" key="1">
    <citation type="submission" date="2023-03" db="EMBL/GenBank/DDBJ databases">
        <title>Roseibium porphyridii sp. nov. and Roseibium rhodosorbium sp. nov. isolated from marine algae, Porphyridium cruentum and Rhodosorus marinus, respectively.</title>
        <authorList>
            <person name="Lee M.W."/>
            <person name="Choi B.J."/>
            <person name="Lee J.K."/>
            <person name="Choi D.G."/>
            <person name="Baek J.H."/>
            <person name="Bayburt H."/>
            <person name="Kim J.M."/>
            <person name="Han D.M."/>
            <person name="Kim K.H."/>
            <person name="Jeon C.O."/>
        </authorList>
    </citation>
    <scope>NUCLEOTIDE SEQUENCE [LARGE SCALE GENOMIC DNA]</scope>
    <source>
        <strain evidence="2 3">KMA01</strain>
    </source>
</reference>
<dbReference type="RefSeq" id="WP_265681738.1">
    <property type="nucleotide sequence ID" value="NZ_CP120863.1"/>
</dbReference>
<evidence type="ECO:0000259" key="1">
    <source>
        <dbReference type="Pfam" id="PF08818"/>
    </source>
</evidence>
<gene>
    <name evidence="2" type="ORF">K1718_15330</name>
</gene>
<keyword evidence="3" id="KW-1185">Reference proteome</keyword>
<dbReference type="Proteomes" id="UP001209803">
    <property type="component" value="Chromosome"/>
</dbReference>
<name>A0ABY8EX99_9HYPH</name>